<evidence type="ECO:0000313" key="2">
    <source>
        <dbReference type="Proteomes" id="UP000824110"/>
    </source>
</evidence>
<proteinExistence type="predicted"/>
<accession>A0A9D1MJS9</accession>
<protein>
    <submittedName>
        <fullName evidence="1">Uncharacterized protein</fullName>
    </submittedName>
</protein>
<dbReference type="EMBL" id="DVNE01000015">
    <property type="protein sequence ID" value="HIU61338.1"/>
    <property type="molecule type" value="Genomic_DNA"/>
</dbReference>
<dbReference type="AlphaFoldDB" id="A0A9D1MJS9"/>
<dbReference type="Proteomes" id="UP000824110">
    <property type="component" value="Unassembled WGS sequence"/>
</dbReference>
<comment type="caution">
    <text evidence="1">The sequence shown here is derived from an EMBL/GenBank/DDBJ whole genome shotgun (WGS) entry which is preliminary data.</text>
</comment>
<organism evidence="1 2">
    <name type="scientific">Candidatus Coproplasma excrementigallinarum</name>
    <dbReference type="NCBI Taxonomy" id="2840747"/>
    <lineage>
        <taxon>Bacteria</taxon>
        <taxon>Bacillati</taxon>
        <taxon>Bacillota</taxon>
        <taxon>Clostridia</taxon>
        <taxon>Eubacteriales</taxon>
        <taxon>Candidatus Coproplasma</taxon>
    </lineage>
</organism>
<sequence length="185" mass="18585">MKNKVMYAASSRPEMGAYAYADEHFIAAIRGNIAVDICKVKYADFSSLFAHGAQSALCGGHGNFAAARIGISDCGTSADAAAAGGALICLDGAGGICFRAQGKEQAIACSRLCCGSPSAIIALSTAVGEEDGRAAVLSALSQSGSLTAFADNLSLRFGGAAAVAAYGISEFKELTALFGGQARVV</sequence>
<gene>
    <name evidence="1" type="ORF">IAB69_01635</name>
</gene>
<reference evidence="1" key="2">
    <citation type="journal article" date="2021" name="PeerJ">
        <title>Extensive microbial diversity within the chicken gut microbiome revealed by metagenomics and culture.</title>
        <authorList>
            <person name="Gilroy R."/>
            <person name="Ravi A."/>
            <person name="Getino M."/>
            <person name="Pursley I."/>
            <person name="Horton D.L."/>
            <person name="Alikhan N.F."/>
            <person name="Baker D."/>
            <person name="Gharbi K."/>
            <person name="Hall N."/>
            <person name="Watson M."/>
            <person name="Adriaenssens E.M."/>
            <person name="Foster-Nyarko E."/>
            <person name="Jarju S."/>
            <person name="Secka A."/>
            <person name="Antonio M."/>
            <person name="Oren A."/>
            <person name="Chaudhuri R.R."/>
            <person name="La Ragione R."/>
            <person name="Hildebrand F."/>
            <person name="Pallen M.J."/>
        </authorList>
    </citation>
    <scope>NUCLEOTIDE SEQUENCE</scope>
    <source>
        <strain evidence="1">CHK195-12923</strain>
    </source>
</reference>
<evidence type="ECO:0000313" key="1">
    <source>
        <dbReference type="EMBL" id="HIU61338.1"/>
    </source>
</evidence>
<name>A0A9D1MJS9_9FIRM</name>
<reference evidence="1" key="1">
    <citation type="submission" date="2020-10" db="EMBL/GenBank/DDBJ databases">
        <authorList>
            <person name="Gilroy R."/>
        </authorList>
    </citation>
    <scope>NUCLEOTIDE SEQUENCE</scope>
    <source>
        <strain evidence="1">CHK195-12923</strain>
    </source>
</reference>